<evidence type="ECO:0000313" key="2">
    <source>
        <dbReference type="Proteomes" id="UP000886520"/>
    </source>
</evidence>
<keyword evidence="2" id="KW-1185">Reference proteome</keyword>
<dbReference type="Proteomes" id="UP000886520">
    <property type="component" value="Chromosome 24"/>
</dbReference>
<accession>A0A9D4Z381</accession>
<comment type="caution">
    <text evidence="1">The sequence shown here is derived from an EMBL/GenBank/DDBJ whole genome shotgun (WGS) entry which is preliminary data.</text>
</comment>
<reference evidence="1" key="1">
    <citation type="submission" date="2021-01" db="EMBL/GenBank/DDBJ databases">
        <title>Adiantum capillus-veneris genome.</title>
        <authorList>
            <person name="Fang Y."/>
            <person name="Liao Q."/>
        </authorList>
    </citation>
    <scope>NUCLEOTIDE SEQUENCE</scope>
    <source>
        <strain evidence="1">H3</strain>
        <tissue evidence="1">Leaf</tissue>
    </source>
</reference>
<name>A0A9D4Z381_ADICA</name>
<organism evidence="1 2">
    <name type="scientific">Adiantum capillus-veneris</name>
    <name type="common">Maidenhair fern</name>
    <dbReference type="NCBI Taxonomy" id="13818"/>
    <lineage>
        <taxon>Eukaryota</taxon>
        <taxon>Viridiplantae</taxon>
        <taxon>Streptophyta</taxon>
        <taxon>Embryophyta</taxon>
        <taxon>Tracheophyta</taxon>
        <taxon>Polypodiopsida</taxon>
        <taxon>Polypodiidae</taxon>
        <taxon>Polypodiales</taxon>
        <taxon>Pteridineae</taxon>
        <taxon>Pteridaceae</taxon>
        <taxon>Vittarioideae</taxon>
        <taxon>Adiantum</taxon>
    </lineage>
</organism>
<evidence type="ECO:0000313" key="1">
    <source>
        <dbReference type="EMBL" id="KAI5060728.1"/>
    </source>
</evidence>
<gene>
    <name evidence="1" type="ORF">GOP47_0025148</name>
</gene>
<dbReference type="AlphaFoldDB" id="A0A9D4Z381"/>
<sequence>MSGSANAKSVWPQCPSLALPDHLLEHNLNCYSLFHVKASPRITKQSLLNSSVYVNPWHLQAGTSLQYHLKPSSGVNSFQLIKFSSTSYTHQFSSSALPESAPCLLYQINEQFLCTFDLA</sequence>
<dbReference type="EMBL" id="JABFUD020000024">
    <property type="protein sequence ID" value="KAI5060728.1"/>
    <property type="molecule type" value="Genomic_DNA"/>
</dbReference>
<proteinExistence type="predicted"/>
<protein>
    <submittedName>
        <fullName evidence="1">Uncharacterized protein</fullName>
    </submittedName>
</protein>